<evidence type="ECO:0000256" key="1">
    <source>
        <dbReference type="ARBA" id="ARBA00008080"/>
    </source>
</evidence>
<dbReference type="KEGG" id="nabu:FZC36_00515"/>
<dbReference type="Gene3D" id="1.10.8.50">
    <property type="match status" value="1"/>
</dbReference>
<dbReference type="EMBL" id="CP043314">
    <property type="protein sequence ID" value="QEK38922.1"/>
    <property type="molecule type" value="Genomic_DNA"/>
</dbReference>
<dbReference type="Pfam" id="PF00416">
    <property type="entry name" value="Ribosomal_S13"/>
    <property type="match status" value="1"/>
</dbReference>
<keyword evidence="2 4" id="KW-0689">Ribosomal protein</keyword>
<dbReference type="InterPro" id="IPR010979">
    <property type="entry name" value="Ribosomal_uS13-like_H2TH"/>
</dbReference>
<dbReference type="GO" id="GO:0005829">
    <property type="term" value="C:cytosol"/>
    <property type="evidence" value="ECO:0007669"/>
    <property type="project" value="TreeGrafter"/>
</dbReference>
<comment type="subunit">
    <text evidence="4">Part of the 30S ribosomal subunit. Forms a loose heterodimer with protein S19. Forms two bridges to the 50S subunit in the 70S ribosome.</text>
</comment>
<dbReference type="Proteomes" id="UP000324924">
    <property type="component" value="Chromosome"/>
</dbReference>
<gene>
    <name evidence="4 6" type="primary">rpsM</name>
    <name evidence="6" type="ORF">FZC36_00515</name>
</gene>
<reference evidence="6 7" key="1">
    <citation type="submission" date="2019-08" db="EMBL/GenBank/DDBJ databases">
        <title>Highly reduced genomes of protist endosymbionts show evolutionary convergence.</title>
        <authorList>
            <person name="George E."/>
            <person name="Husnik F."/>
            <person name="Tashyreva D."/>
            <person name="Prokopchuk G."/>
            <person name="Horak A."/>
            <person name="Kwong W.K."/>
            <person name="Lukes J."/>
            <person name="Keeling P.J."/>
        </authorList>
    </citation>
    <scope>NUCLEOTIDE SEQUENCE [LARGE SCALE GENOMIC DNA]</scope>
    <source>
        <strain evidence="6">1604HC</strain>
    </source>
</reference>
<comment type="function">
    <text evidence="4">Located at the top of the head of the 30S subunit, it contacts several helices of the 16S rRNA. In the 70S ribosome it contacts the 23S rRNA (bridge B1a) and protein L5 of the 50S subunit (bridge B1b), connecting the 2 subunits; these bridges are implicated in subunit movement. Contacts the tRNAs in the A and P-sites.</text>
</comment>
<dbReference type="PROSITE" id="PS50159">
    <property type="entry name" value="RIBOSOMAL_S13_2"/>
    <property type="match status" value="1"/>
</dbReference>
<dbReference type="PANTHER" id="PTHR10871:SF1">
    <property type="entry name" value="SMALL RIBOSOMAL SUBUNIT PROTEIN US13M"/>
    <property type="match status" value="1"/>
</dbReference>
<dbReference type="GO" id="GO:0006412">
    <property type="term" value="P:translation"/>
    <property type="evidence" value="ECO:0007669"/>
    <property type="project" value="UniProtKB-UniRule"/>
</dbReference>
<dbReference type="GO" id="GO:0003735">
    <property type="term" value="F:structural constituent of ribosome"/>
    <property type="evidence" value="ECO:0007669"/>
    <property type="project" value="InterPro"/>
</dbReference>
<evidence type="ECO:0000256" key="2">
    <source>
        <dbReference type="ARBA" id="ARBA00022980"/>
    </source>
</evidence>
<keyword evidence="4" id="KW-0820">tRNA-binding</keyword>
<name>A0A5C0UHS7_9PROT</name>
<keyword evidence="4" id="KW-0699">rRNA-binding</keyword>
<dbReference type="GO" id="GO:0019843">
    <property type="term" value="F:rRNA binding"/>
    <property type="evidence" value="ECO:0007669"/>
    <property type="project" value="UniProtKB-UniRule"/>
</dbReference>
<comment type="similarity">
    <text evidence="1 4 5">Belongs to the universal ribosomal protein uS13 family.</text>
</comment>
<keyword evidence="7" id="KW-1185">Reference proteome</keyword>
<dbReference type="SUPFAM" id="SSF46946">
    <property type="entry name" value="S13-like H2TH domain"/>
    <property type="match status" value="1"/>
</dbReference>
<dbReference type="GO" id="GO:0000049">
    <property type="term" value="F:tRNA binding"/>
    <property type="evidence" value="ECO:0007669"/>
    <property type="project" value="UniProtKB-UniRule"/>
</dbReference>
<sequence length="120" mass="13523">MGGFLVRIAGESLKENKAIECALTYVYGIGKYTAFVICEELGILGKKVKELGDKHMVQIQSLIEELDIPIGSELQKRKRNAIMRLVNMRCYRGIRLQKGLPVRGQRTHSNAKTASRVRGY</sequence>
<dbReference type="Gene3D" id="4.10.910.10">
    <property type="entry name" value="30s ribosomal protein s13, domain 2"/>
    <property type="match status" value="1"/>
</dbReference>
<dbReference type="PIRSF" id="PIRSF002134">
    <property type="entry name" value="Ribosomal_S13"/>
    <property type="match status" value="1"/>
</dbReference>
<keyword evidence="3 4" id="KW-0687">Ribonucleoprotein</keyword>
<organism evidence="6 7">
    <name type="scientific">Candidatus Nesciobacter abundans</name>
    <dbReference type="NCBI Taxonomy" id="2601668"/>
    <lineage>
        <taxon>Bacteria</taxon>
        <taxon>Pseudomonadati</taxon>
        <taxon>Pseudomonadota</taxon>
        <taxon>Alphaproteobacteria</taxon>
        <taxon>Holosporales</taxon>
        <taxon>Holosporaceae</taxon>
        <taxon>Candidatus Nesciobacter</taxon>
    </lineage>
</organism>
<proteinExistence type="inferred from homology"/>
<dbReference type="InterPro" id="IPR001892">
    <property type="entry name" value="Ribosomal_uS13"/>
</dbReference>
<dbReference type="GO" id="GO:0015935">
    <property type="term" value="C:small ribosomal subunit"/>
    <property type="evidence" value="ECO:0007669"/>
    <property type="project" value="TreeGrafter"/>
</dbReference>
<keyword evidence="4" id="KW-0694">RNA-binding</keyword>
<evidence type="ECO:0000313" key="7">
    <source>
        <dbReference type="Proteomes" id="UP000324924"/>
    </source>
</evidence>
<dbReference type="PANTHER" id="PTHR10871">
    <property type="entry name" value="30S RIBOSOMAL PROTEIN S13/40S RIBOSOMAL PROTEIN S18"/>
    <property type="match status" value="1"/>
</dbReference>
<evidence type="ECO:0000313" key="6">
    <source>
        <dbReference type="EMBL" id="QEK38922.1"/>
    </source>
</evidence>
<dbReference type="HAMAP" id="MF_01315">
    <property type="entry name" value="Ribosomal_uS13"/>
    <property type="match status" value="1"/>
</dbReference>
<dbReference type="AlphaFoldDB" id="A0A5C0UHS7"/>
<accession>A0A5C0UHS7</accession>
<dbReference type="InterPro" id="IPR027437">
    <property type="entry name" value="Rbsml_uS13_C"/>
</dbReference>
<evidence type="ECO:0000256" key="4">
    <source>
        <dbReference type="HAMAP-Rule" id="MF_01315"/>
    </source>
</evidence>
<dbReference type="OrthoDB" id="9803610at2"/>
<evidence type="ECO:0000256" key="3">
    <source>
        <dbReference type="ARBA" id="ARBA00023274"/>
    </source>
</evidence>
<evidence type="ECO:0000256" key="5">
    <source>
        <dbReference type="RuleBase" id="RU003830"/>
    </source>
</evidence>
<protein>
    <recommendedName>
        <fullName evidence="4">Small ribosomal subunit protein uS13</fullName>
    </recommendedName>
</protein>